<proteinExistence type="predicted"/>
<dbReference type="RefSeq" id="WP_202921362.1">
    <property type="nucleotide sequence ID" value="NZ_CP036274.1"/>
</dbReference>
<feature type="chain" id="PRO_5021860809" evidence="1">
    <location>
        <begin position="24"/>
        <end position="315"/>
    </location>
</feature>
<evidence type="ECO:0000313" key="2">
    <source>
        <dbReference type="EMBL" id="QDU31222.1"/>
    </source>
</evidence>
<dbReference type="SUPFAM" id="SSF52799">
    <property type="entry name" value="(Phosphotyrosine protein) phosphatases II"/>
    <property type="match status" value="1"/>
</dbReference>
<protein>
    <submittedName>
        <fullName evidence="2">Uncharacterized protein</fullName>
    </submittedName>
</protein>
<gene>
    <name evidence="2" type="ORF">ETAA8_63750</name>
</gene>
<dbReference type="GO" id="GO:0020037">
    <property type="term" value="F:heme binding"/>
    <property type="evidence" value="ECO:0007669"/>
    <property type="project" value="InterPro"/>
</dbReference>
<dbReference type="SUPFAM" id="SSF47175">
    <property type="entry name" value="Cytochromes"/>
    <property type="match status" value="1"/>
</dbReference>
<dbReference type="Gene3D" id="1.20.120.10">
    <property type="entry name" value="Cytochrome c/b562"/>
    <property type="match status" value="1"/>
</dbReference>
<dbReference type="Gene3D" id="3.90.190.10">
    <property type="entry name" value="Protein tyrosine phosphatase superfamily"/>
    <property type="match status" value="1"/>
</dbReference>
<keyword evidence="1" id="KW-0732">Signal</keyword>
<dbReference type="GO" id="GO:0022900">
    <property type="term" value="P:electron transport chain"/>
    <property type="evidence" value="ECO:0007669"/>
    <property type="project" value="InterPro"/>
</dbReference>
<dbReference type="GO" id="GO:0009055">
    <property type="term" value="F:electron transfer activity"/>
    <property type="evidence" value="ECO:0007669"/>
    <property type="project" value="InterPro"/>
</dbReference>
<dbReference type="EMBL" id="CP036274">
    <property type="protein sequence ID" value="QDU31222.1"/>
    <property type="molecule type" value="Genomic_DNA"/>
</dbReference>
<evidence type="ECO:0000256" key="1">
    <source>
        <dbReference type="SAM" id="SignalP"/>
    </source>
</evidence>
<dbReference type="InterPro" id="IPR010980">
    <property type="entry name" value="Cyt_c/b562"/>
</dbReference>
<keyword evidence="3" id="KW-1185">Reference proteome</keyword>
<evidence type="ECO:0000313" key="3">
    <source>
        <dbReference type="Proteomes" id="UP000315017"/>
    </source>
</evidence>
<accession>A0A517YLX1</accession>
<dbReference type="InterPro" id="IPR029021">
    <property type="entry name" value="Prot-tyrosine_phosphatase-like"/>
</dbReference>
<dbReference type="Proteomes" id="UP000315017">
    <property type="component" value="Chromosome"/>
</dbReference>
<organism evidence="2 3">
    <name type="scientific">Anatilimnocola aggregata</name>
    <dbReference type="NCBI Taxonomy" id="2528021"/>
    <lineage>
        <taxon>Bacteria</taxon>
        <taxon>Pseudomonadati</taxon>
        <taxon>Planctomycetota</taxon>
        <taxon>Planctomycetia</taxon>
        <taxon>Pirellulales</taxon>
        <taxon>Pirellulaceae</taxon>
        <taxon>Anatilimnocola</taxon>
    </lineage>
</organism>
<dbReference type="KEGG" id="aagg:ETAA8_63750"/>
<sequence length="315" mass="34208" precursor="true">MPQHPSRLMFAACWSLVALFAIAQDPAAKLPAKPLKDIPPAVMENVHQLSANVYSSGGPNGEVAFETLAKLGIKTIISVDGAQPDLVNAKKFGLKYVHVPIGYDALPKEKALLIAKAVKESKGPVLIHCHHGKHRGPAAAAVACVTVDNWTPEQALAWMKQAGTSPNYAQLIKDAGSFQKPLAAELDKIPADLPEAVAPTPLVDAMLKIDDRFDTVLKHFNVAIDVKGPNWKQATTDAIQLDEDFREFQRLPAVTKLPVDFQKLAADMQKSAAELHLAIEALAAGKVKDTAPARDLVTRMQQQCVTCHKQYRDQK</sequence>
<dbReference type="GO" id="GO:0005506">
    <property type="term" value="F:iron ion binding"/>
    <property type="evidence" value="ECO:0007669"/>
    <property type="project" value="InterPro"/>
</dbReference>
<reference evidence="2 3" key="1">
    <citation type="submission" date="2019-02" db="EMBL/GenBank/DDBJ databases">
        <title>Deep-cultivation of Planctomycetes and their phenomic and genomic characterization uncovers novel biology.</title>
        <authorList>
            <person name="Wiegand S."/>
            <person name="Jogler M."/>
            <person name="Boedeker C."/>
            <person name="Pinto D."/>
            <person name="Vollmers J."/>
            <person name="Rivas-Marin E."/>
            <person name="Kohn T."/>
            <person name="Peeters S.H."/>
            <person name="Heuer A."/>
            <person name="Rast P."/>
            <person name="Oberbeckmann S."/>
            <person name="Bunk B."/>
            <person name="Jeske O."/>
            <person name="Meyerdierks A."/>
            <person name="Storesund J.E."/>
            <person name="Kallscheuer N."/>
            <person name="Luecker S."/>
            <person name="Lage O.M."/>
            <person name="Pohl T."/>
            <person name="Merkel B.J."/>
            <person name="Hornburger P."/>
            <person name="Mueller R.-W."/>
            <person name="Bruemmer F."/>
            <person name="Labrenz M."/>
            <person name="Spormann A.M."/>
            <person name="Op den Camp H."/>
            <person name="Overmann J."/>
            <person name="Amann R."/>
            <person name="Jetten M.S.M."/>
            <person name="Mascher T."/>
            <person name="Medema M.H."/>
            <person name="Devos D.P."/>
            <person name="Kaster A.-K."/>
            <person name="Ovreas L."/>
            <person name="Rohde M."/>
            <person name="Galperin M.Y."/>
            <person name="Jogler C."/>
        </authorList>
    </citation>
    <scope>NUCLEOTIDE SEQUENCE [LARGE SCALE GENOMIC DNA]</scope>
    <source>
        <strain evidence="2 3">ETA_A8</strain>
    </source>
</reference>
<feature type="signal peptide" evidence="1">
    <location>
        <begin position="1"/>
        <end position="23"/>
    </location>
</feature>
<dbReference type="AlphaFoldDB" id="A0A517YLX1"/>
<name>A0A517YLX1_9BACT</name>